<reference evidence="2" key="1">
    <citation type="submission" date="2015-10" db="EMBL/GenBank/DDBJ databases">
        <authorList>
            <person name="Gilbert D.G."/>
        </authorList>
    </citation>
    <scope>NUCLEOTIDE SEQUENCE</scope>
</reference>
<dbReference type="GO" id="GO:0033971">
    <property type="term" value="F:hydroxyisourate hydrolase activity"/>
    <property type="evidence" value="ECO:0007669"/>
    <property type="project" value="UniProtKB-EC"/>
</dbReference>
<sequence length="118" mass="12983">MAVISSHVLDSVKGISAAGIRVEFFRLSEGHSAQRLFETHSDSEGRISEPVALEDNPAGTIYELVFHTGDYFPVAVIAQGSHHNMQSVVVRISLPDPDARYHIPVVLSPHSYTVWWSG</sequence>
<keyword evidence="2" id="KW-0378">Hydrolase</keyword>
<gene>
    <name evidence="2" type="ORF">MGWOODY_XGa2973</name>
</gene>
<proteinExistence type="predicted"/>
<accession>A0A160TR44</accession>
<name>A0A160TR44_9ZZZZ</name>
<protein>
    <submittedName>
        <fullName evidence="2">5-Hydroxyisourate Hydrolase (HIUase)</fullName>
        <ecNumber evidence="2">3.5.2.17</ecNumber>
    </submittedName>
</protein>
<dbReference type="InterPro" id="IPR023416">
    <property type="entry name" value="Transthyretin/HIU_hydrolase_d"/>
</dbReference>
<evidence type="ECO:0000313" key="2">
    <source>
        <dbReference type="EMBL" id="CUS49888.1"/>
    </source>
</evidence>
<evidence type="ECO:0000259" key="1">
    <source>
        <dbReference type="Pfam" id="PF00576"/>
    </source>
</evidence>
<dbReference type="InterPro" id="IPR036817">
    <property type="entry name" value="Transthyretin/HIU_hydrolase_sf"/>
</dbReference>
<feature type="domain" description="Transthyretin/hydroxyisourate hydrolase" evidence="1">
    <location>
        <begin position="4"/>
        <end position="115"/>
    </location>
</feature>
<dbReference type="SUPFAM" id="SSF49472">
    <property type="entry name" value="Transthyretin (synonym: prealbumin)"/>
    <property type="match status" value="1"/>
</dbReference>
<dbReference type="GO" id="GO:0006144">
    <property type="term" value="P:purine nucleobase metabolic process"/>
    <property type="evidence" value="ECO:0007669"/>
    <property type="project" value="TreeGrafter"/>
</dbReference>
<dbReference type="Pfam" id="PF00576">
    <property type="entry name" value="Transthyretin"/>
    <property type="match status" value="1"/>
</dbReference>
<dbReference type="EC" id="3.5.2.17" evidence="2"/>
<dbReference type="AlphaFoldDB" id="A0A160TR44"/>
<dbReference type="PANTHER" id="PTHR10395:SF7">
    <property type="entry name" value="5-HYDROXYISOURATE HYDROLASE"/>
    <property type="match status" value="1"/>
</dbReference>
<dbReference type="PANTHER" id="PTHR10395">
    <property type="entry name" value="URICASE AND TRANSTHYRETIN-RELATED"/>
    <property type="match status" value="1"/>
</dbReference>
<organism evidence="2">
    <name type="scientific">hydrothermal vent metagenome</name>
    <dbReference type="NCBI Taxonomy" id="652676"/>
    <lineage>
        <taxon>unclassified sequences</taxon>
        <taxon>metagenomes</taxon>
        <taxon>ecological metagenomes</taxon>
    </lineage>
</organism>
<dbReference type="Gene3D" id="2.60.40.180">
    <property type="entry name" value="Transthyretin/hydroxyisourate hydrolase domain"/>
    <property type="match status" value="1"/>
</dbReference>
<dbReference type="EMBL" id="CZRL01000008">
    <property type="protein sequence ID" value="CUS49888.1"/>
    <property type="molecule type" value="Genomic_DNA"/>
</dbReference>